<sequence length="287" mass="28185">MVPAAAALAAAITLTACGSEKGRGQGPGDDAGGSVLPGAPVAGVLWTVREVTVDGKTTAAPVGARVEFTAGDAGDEGGDGEDGEDGEDGVKGRAKGNYGCNHFGADVTIKGDTITVGPAETTEMGCPPAVAGFEEALHAALSGELKAKASEKSLTLVAAGGDRIALTAQPTAPLAGTEWTVTSLLQGDTAASLPPGAEGRAYFAIGEDGTLRGNLGCNGFRAEVKIAASTLTVGPLSSTRKVCAGPAGALEKAVTDALTGRVSYALKHRGLTLTSADGGKGLVAVAD</sequence>
<dbReference type="Pfam" id="PF03724">
    <property type="entry name" value="META"/>
    <property type="match status" value="2"/>
</dbReference>
<dbReference type="PANTHER" id="PTHR35535">
    <property type="entry name" value="HEAT SHOCK PROTEIN HSLJ"/>
    <property type="match status" value="1"/>
</dbReference>
<gene>
    <name evidence="3" type="ORF">SCWH03_50530</name>
</gene>
<dbReference type="InterPro" id="IPR038670">
    <property type="entry name" value="HslJ-like_sf"/>
</dbReference>
<evidence type="ECO:0000313" key="4">
    <source>
        <dbReference type="Proteomes" id="UP000484988"/>
    </source>
</evidence>
<feature type="domain" description="DUF306" evidence="2">
    <location>
        <begin position="172"/>
        <end position="280"/>
    </location>
</feature>
<name>A0A6A0B0Z9_9ACTN</name>
<evidence type="ECO:0000256" key="1">
    <source>
        <dbReference type="SAM" id="MobiDB-lite"/>
    </source>
</evidence>
<protein>
    <submittedName>
        <fullName evidence="3">META domain-containing protein</fullName>
    </submittedName>
</protein>
<dbReference type="InterPro" id="IPR005184">
    <property type="entry name" value="DUF306_Meta_HslJ"/>
</dbReference>
<evidence type="ECO:0000313" key="3">
    <source>
        <dbReference type="EMBL" id="GFH38796.1"/>
    </source>
</evidence>
<feature type="compositionally biased region" description="Acidic residues" evidence="1">
    <location>
        <begin position="73"/>
        <end position="87"/>
    </location>
</feature>
<proteinExistence type="predicted"/>
<reference evidence="3 4" key="1">
    <citation type="submission" date="2020-02" db="EMBL/GenBank/DDBJ databases">
        <title>Whole Genome Shotgun Sequence of Streptomyces sp. strain CWH03.</title>
        <authorList>
            <person name="Dohra H."/>
            <person name="Kodani S."/>
            <person name="Yamamura H."/>
        </authorList>
    </citation>
    <scope>NUCLEOTIDE SEQUENCE [LARGE SCALE GENOMIC DNA]</scope>
    <source>
        <strain evidence="3 4">CWH03</strain>
    </source>
</reference>
<dbReference type="Gene3D" id="2.40.128.270">
    <property type="match status" value="2"/>
</dbReference>
<dbReference type="Proteomes" id="UP000484988">
    <property type="component" value="Unassembled WGS sequence"/>
</dbReference>
<dbReference type="EMBL" id="BLLG01000020">
    <property type="protein sequence ID" value="GFH38796.1"/>
    <property type="molecule type" value="Genomic_DNA"/>
</dbReference>
<dbReference type="AlphaFoldDB" id="A0A6A0B0Z9"/>
<organism evidence="3 4">
    <name type="scientific">Streptomyces pacificus</name>
    <dbReference type="NCBI Taxonomy" id="2705029"/>
    <lineage>
        <taxon>Bacteria</taxon>
        <taxon>Bacillati</taxon>
        <taxon>Actinomycetota</taxon>
        <taxon>Actinomycetes</taxon>
        <taxon>Kitasatosporales</taxon>
        <taxon>Streptomycetaceae</taxon>
        <taxon>Streptomyces</taxon>
    </lineage>
</organism>
<dbReference type="InterPro" id="IPR053147">
    <property type="entry name" value="Hsp_HslJ-like"/>
</dbReference>
<evidence type="ECO:0000259" key="2">
    <source>
        <dbReference type="Pfam" id="PF03724"/>
    </source>
</evidence>
<accession>A0A6A0B0Z9</accession>
<keyword evidence="4" id="KW-1185">Reference proteome</keyword>
<feature type="region of interest" description="Disordered" evidence="1">
    <location>
        <begin position="67"/>
        <end position="92"/>
    </location>
</feature>
<feature type="domain" description="DUF306" evidence="2">
    <location>
        <begin position="44"/>
        <end position="164"/>
    </location>
</feature>
<comment type="caution">
    <text evidence="3">The sequence shown here is derived from an EMBL/GenBank/DDBJ whole genome shotgun (WGS) entry which is preliminary data.</text>
</comment>
<dbReference type="PANTHER" id="PTHR35535:SF2">
    <property type="entry name" value="DUF306 DOMAIN-CONTAINING PROTEIN"/>
    <property type="match status" value="1"/>
</dbReference>